<dbReference type="EMBL" id="JAYKXN010000008">
    <property type="protein sequence ID" value="KAK7262397.1"/>
    <property type="molecule type" value="Genomic_DNA"/>
</dbReference>
<organism evidence="1 2">
    <name type="scientific">Clitoria ternatea</name>
    <name type="common">Butterfly pea</name>
    <dbReference type="NCBI Taxonomy" id="43366"/>
    <lineage>
        <taxon>Eukaryota</taxon>
        <taxon>Viridiplantae</taxon>
        <taxon>Streptophyta</taxon>
        <taxon>Embryophyta</taxon>
        <taxon>Tracheophyta</taxon>
        <taxon>Spermatophyta</taxon>
        <taxon>Magnoliopsida</taxon>
        <taxon>eudicotyledons</taxon>
        <taxon>Gunneridae</taxon>
        <taxon>Pentapetalae</taxon>
        <taxon>rosids</taxon>
        <taxon>fabids</taxon>
        <taxon>Fabales</taxon>
        <taxon>Fabaceae</taxon>
        <taxon>Papilionoideae</taxon>
        <taxon>50 kb inversion clade</taxon>
        <taxon>NPAAA clade</taxon>
        <taxon>indigoferoid/millettioid clade</taxon>
        <taxon>Phaseoleae</taxon>
        <taxon>Clitoria</taxon>
    </lineage>
</organism>
<comment type="caution">
    <text evidence="1">The sequence shown here is derived from an EMBL/GenBank/DDBJ whole genome shotgun (WGS) entry which is preliminary data.</text>
</comment>
<dbReference type="AlphaFoldDB" id="A0AAN9ERJ1"/>
<gene>
    <name evidence="1" type="ORF">RJT34_29969</name>
</gene>
<evidence type="ECO:0000313" key="1">
    <source>
        <dbReference type="EMBL" id="KAK7262397.1"/>
    </source>
</evidence>
<proteinExistence type="predicted"/>
<protein>
    <submittedName>
        <fullName evidence="1">Uncharacterized protein</fullName>
    </submittedName>
</protein>
<evidence type="ECO:0000313" key="2">
    <source>
        <dbReference type="Proteomes" id="UP001359559"/>
    </source>
</evidence>
<reference evidence="1 2" key="1">
    <citation type="submission" date="2024-01" db="EMBL/GenBank/DDBJ databases">
        <title>The genomes of 5 underutilized Papilionoideae crops provide insights into root nodulation and disease resistance.</title>
        <authorList>
            <person name="Yuan L."/>
        </authorList>
    </citation>
    <scope>NUCLEOTIDE SEQUENCE [LARGE SCALE GENOMIC DNA]</scope>
    <source>
        <strain evidence="1">LY-2023</strain>
        <tissue evidence="1">Leaf</tissue>
    </source>
</reference>
<sequence>MVQVPNSSFKSLLGELEAPKTWIFLVKRMSLNEDLKIKDPATSRRTLALICFSGCYLVARKRFRLF</sequence>
<keyword evidence="2" id="KW-1185">Reference proteome</keyword>
<dbReference type="Proteomes" id="UP001359559">
    <property type="component" value="Unassembled WGS sequence"/>
</dbReference>
<accession>A0AAN9ERJ1</accession>
<name>A0AAN9ERJ1_CLITE</name>